<proteinExistence type="predicted"/>
<evidence type="ECO:0000256" key="2">
    <source>
        <dbReference type="SAM" id="Phobius"/>
    </source>
</evidence>
<dbReference type="EMBL" id="WIGM01000355">
    <property type="protein sequence ID" value="KAF6827868.1"/>
    <property type="molecule type" value="Genomic_DNA"/>
</dbReference>
<protein>
    <submittedName>
        <fullName evidence="3">Uncharacterized protein</fullName>
    </submittedName>
</protein>
<name>A0A8H6NCJ7_9PEZI</name>
<keyword evidence="4" id="KW-1185">Reference proteome</keyword>
<feature type="region of interest" description="Disordered" evidence="1">
    <location>
        <begin position="7"/>
        <end position="26"/>
    </location>
</feature>
<keyword evidence="2" id="KW-1133">Transmembrane helix</keyword>
<evidence type="ECO:0000256" key="1">
    <source>
        <dbReference type="SAM" id="MobiDB-lite"/>
    </source>
</evidence>
<gene>
    <name evidence="3" type="ORF">CMUS01_08814</name>
</gene>
<dbReference type="Proteomes" id="UP000639643">
    <property type="component" value="Unassembled WGS sequence"/>
</dbReference>
<evidence type="ECO:0000313" key="4">
    <source>
        <dbReference type="Proteomes" id="UP000639643"/>
    </source>
</evidence>
<keyword evidence="2" id="KW-0472">Membrane</keyword>
<feature type="transmembrane region" description="Helical" evidence="2">
    <location>
        <begin position="261"/>
        <end position="286"/>
    </location>
</feature>
<sequence length="328" mass="37100">MDVARALGLDHAGLSRDGPTPGIPNRPSLEASISVAGSQEVPAGISHPVSRSLDVIARLWLTINFDTFPLEETYPRQTTVAWAAEHTLQQAVECHFVSGYQPAASPTHHRSIPSSFKMASLCDRYDFSIRWSNNLADHLEIVWNGNHGTVTIYEHVICLWNHLQYSSACPIPVEMLEETLDTIILLFPPDDRGTRKLLKRHDKTFWRLGRCGREWVSSAGDFHYWRARIDALLKEYEQPPRGARQLRLDEDGRNFLEFSTFWTALAVAVLTILGIGFGTLGTVYAIKAYNLSYKQYVLSQKQYMLDLVQACVETGARERWPHICSEAD</sequence>
<evidence type="ECO:0000313" key="3">
    <source>
        <dbReference type="EMBL" id="KAF6827868.1"/>
    </source>
</evidence>
<dbReference type="AlphaFoldDB" id="A0A8H6NCJ7"/>
<dbReference type="OrthoDB" id="4835033at2759"/>
<keyword evidence="2" id="KW-0812">Transmembrane</keyword>
<accession>A0A8H6NCJ7</accession>
<reference evidence="3" key="1">
    <citation type="journal article" date="2020" name="Phytopathology">
        <title>Genome Sequence Resources of Colletotrichum truncatum, C. plurivorum, C. musicola, and C. sojae: Four Species Pathogenic to Soybean (Glycine max).</title>
        <authorList>
            <person name="Rogerio F."/>
            <person name="Boufleur T.R."/>
            <person name="Ciampi-Guillardi M."/>
            <person name="Sukno S.A."/>
            <person name="Thon M.R."/>
            <person name="Massola Junior N.S."/>
            <person name="Baroncelli R."/>
        </authorList>
    </citation>
    <scope>NUCLEOTIDE SEQUENCE</scope>
    <source>
        <strain evidence="3">LFN0074</strain>
    </source>
</reference>
<organism evidence="3 4">
    <name type="scientific">Colletotrichum musicola</name>
    <dbReference type="NCBI Taxonomy" id="2175873"/>
    <lineage>
        <taxon>Eukaryota</taxon>
        <taxon>Fungi</taxon>
        <taxon>Dikarya</taxon>
        <taxon>Ascomycota</taxon>
        <taxon>Pezizomycotina</taxon>
        <taxon>Sordariomycetes</taxon>
        <taxon>Hypocreomycetidae</taxon>
        <taxon>Glomerellales</taxon>
        <taxon>Glomerellaceae</taxon>
        <taxon>Colletotrichum</taxon>
        <taxon>Colletotrichum orchidearum species complex</taxon>
    </lineage>
</organism>
<comment type="caution">
    <text evidence="3">The sequence shown here is derived from an EMBL/GenBank/DDBJ whole genome shotgun (WGS) entry which is preliminary data.</text>
</comment>